<evidence type="ECO:0000259" key="6">
    <source>
        <dbReference type="Pfam" id="PF07291"/>
    </source>
</evidence>
<dbReference type="AlphaFoldDB" id="A0A4R3W2B6"/>
<reference evidence="7 8" key="1">
    <citation type="submission" date="2019-03" db="EMBL/GenBank/DDBJ databases">
        <title>Genomic Encyclopedia of Type Strains, Phase IV (KMG-IV): sequencing the most valuable type-strain genomes for metagenomic binning, comparative biology and taxonomic classification.</title>
        <authorList>
            <person name="Goeker M."/>
        </authorList>
    </citation>
    <scope>NUCLEOTIDE SEQUENCE [LARGE SCALE GENOMIC DNA]</scope>
    <source>
        <strain evidence="7 8">DSM 22362</strain>
    </source>
</reference>
<sequence>MKIFKFIVFILFGLMFINSGLNKLFHYLPTPELSEELTRVNQAFDTIAWLLPLVGIVEVIGGILSIIPRTRPLGLIMLFPIMIGVMCQHIFYAPEGLLFAGAFLVVNLWGIFEHRNKYLSLIN</sequence>
<feature type="domain" description="Methylamine utilisation protein MauE" evidence="6">
    <location>
        <begin position="1"/>
        <end position="87"/>
    </location>
</feature>
<keyword evidence="8" id="KW-1185">Reference proteome</keyword>
<evidence type="ECO:0000256" key="2">
    <source>
        <dbReference type="ARBA" id="ARBA00022692"/>
    </source>
</evidence>
<evidence type="ECO:0000256" key="3">
    <source>
        <dbReference type="ARBA" id="ARBA00022989"/>
    </source>
</evidence>
<evidence type="ECO:0000256" key="1">
    <source>
        <dbReference type="ARBA" id="ARBA00004141"/>
    </source>
</evidence>
<dbReference type="GO" id="GO:0030416">
    <property type="term" value="P:methylamine metabolic process"/>
    <property type="evidence" value="ECO:0007669"/>
    <property type="project" value="InterPro"/>
</dbReference>
<protein>
    <submittedName>
        <fullName evidence="7">DoxX-like protein</fullName>
    </submittedName>
</protein>
<dbReference type="Pfam" id="PF07291">
    <property type="entry name" value="MauE"/>
    <property type="match status" value="1"/>
</dbReference>
<dbReference type="Proteomes" id="UP000295197">
    <property type="component" value="Unassembled WGS sequence"/>
</dbReference>
<comment type="subcellular location">
    <subcellularLocation>
        <location evidence="1">Membrane</location>
        <topology evidence="1">Multi-pass membrane protein</topology>
    </subcellularLocation>
</comment>
<dbReference type="OrthoDB" id="8161897at2"/>
<feature type="transmembrane region" description="Helical" evidence="5">
    <location>
        <begin position="73"/>
        <end position="91"/>
    </location>
</feature>
<evidence type="ECO:0000256" key="4">
    <source>
        <dbReference type="ARBA" id="ARBA00023136"/>
    </source>
</evidence>
<keyword evidence="3 5" id="KW-1133">Transmembrane helix</keyword>
<gene>
    <name evidence="7" type="ORF">EDC17_100577</name>
</gene>
<evidence type="ECO:0000256" key="5">
    <source>
        <dbReference type="SAM" id="Phobius"/>
    </source>
</evidence>
<name>A0A4R3W2B6_9SPHI</name>
<dbReference type="RefSeq" id="WP_132776769.1">
    <property type="nucleotide sequence ID" value="NZ_SMBZ01000005.1"/>
</dbReference>
<keyword evidence="2 5" id="KW-0812">Transmembrane</keyword>
<keyword evidence="4 5" id="KW-0472">Membrane</keyword>
<dbReference type="GO" id="GO:0016020">
    <property type="term" value="C:membrane"/>
    <property type="evidence" value="ECO:0007669"/>
    <property type="project" value="UniProtKB-SubCell"/>
</dbReference>
<dbReference type="InterPro" id="IPR009908">
    <property type="entry name" value="Methylamine_util_MauE"/>
</dbReference>
<evidence type="ECO:0000313" key="7">
    <source>
        <dbReference type="EMBL" id="TCV19266.1"/>
    </source>
</evidence>
<evidence type="ECO:0000313" key="8">
    <source>
        <dbReference type="Proteomes" id="UP000295197"/>
    </source>
</evidence>
<dbReference type="EMBL" id="SMBZ01000005">
    <property type="protein sequence ID" value="TCV19266.1"/>
    <property type="molecule type" value="Genomic_DNA"/>
</dbReference>
<feature type="transmembrane region" description="Helical" evidence="5">
    <location>
        <begin position="46"/>
        <end position="66"/>
    </location>
</feature>
<accession>A0A4R3W2B6</accession>
<organism evidence="7 8">
    <name type="scientific">Sphingobacterium alimentarium</name>
    <dbReference type="NCBI Taxonomy" id="797292"/>
    <lineage>
        <taxon>Bacteria</taxon>
        <taxon>Pseudomonadati</taxon>
        <taxon>Bacteroidota</taxon>
        <taxon>Sphingobacteriia</taxon>
        <taxon>Sphingobacteriales</taxon>
        <taxon>Sphingobacteriaceae</taxon>
        <taxon>Sphingobacterium</taxon>
    </lineage>
</organism>
<feature type="transmembrane region" description="Helical" evidence="5">
    <location>
        <begin position="97"/>
        <end position="112"/>
    </location>
</feature>
<proteinExistence type="predicted"/>
<comment type="caution">
    <text evidence="7">The sequence shown here is derived from an EMBL/GenBank/DDBJ whole genome shotgun (WGS) entry which is preliminary data.</text>
</comment>